<name>A0ABV2QBM3_9BURK</name>
<evidence type="ECO:0000313" key="2">
    <source>
        <dbReference type="EMBL" id="MET4578410.1"/>
    </source>
</evidence>
<reference evidence="2 3" key="1">
    <citation type="submission" date="2024-06" db="EMBL/GenBank/DDBJ databases">
        <title>Sorghum-associated microbial communities from plants grown in Nebraska, USA.</title>
        <authorList>
            <person name="Schachtman D."/>
        </authorList>
    </citation>
    <scope>NUCLEOTIDE SEQUENCE [LARGE SCALE GENOMIC DNA]</scope>
    <source>
        <strain evidence="2 3">2709</strain>
    </source>
</reference>
<evidence type="ECO:0008006" key="4">
    <source>
        <dbReference type="Google" id="ProtNLM"/>
    </source>
</evidence>
<protein>
    <recommendedName>
        <fullName evidence="4">DUF4148 domain-containing protein</fullName>
    </recommendedName>
</protein>
<accession>A0ABV2QBM3</accession>
<dbReference type="EMBL" id="JBEPSH010000007">
    <property type="protein sequence ID" value="MET4578410.1"/>
    <property type="molecule type" value="Genomic_DNA"/>
</dbReference>
<feature type="signal peptide" evidence="1">
    <location>
        <begin position="1"/>
        <end position="22"/>
    </location>
</feature>
<feature type="chain" id="PRO_5045099926" description="DUF4148 domain-containing protein" evidence="1">
    <location>
        <begin position="23"/>
        <end position="101"/>
    </location>
</feature>
<evidence type="ECO:0000313" key="3">
    <source>
        <dbReference type="Proteomes" id="UP001549320"/>
    </source>
</evidence>
<proteinExistence type="predicted"/>
<dbReference type="RefSeq" id="WP_354445644.1">
    <property type="nucleotide sequence ID" value="NZ_JBEPSH010000007.1"/>
</dbReference>
<organism evidence="2 3">
    <name type="scientific">Ottowia thiooxydans</name>
    <dbReference type="NCBI Taxonomy" id="219182"/>
    <lineage>
        <taxon>Bacteria</taxon>
        <taxon>Pseudomonadati</taxon>
        <taxon>Pseudomonadota</taxon>
        <taxon>Betaproteobacteria</taxon>
        <taxon>Burkholderiales</taxon>
        <taxon>Comamonadaceae</taxon>
        <taxon>Ottowia</taxon>
    </lineage>
</organism>
<comment type="caution">
    <text evidence="2">The sequence shown here is derived from an EMBL/GenBank/DDBJ whole genome shotgun (WGS) entry which is preliminary data.</text>
</comment>
<evidence type="ECO:0000256" key="1">
    <source>
        <dbReference type="SAM" id="SignalP"/>
    </source>
</evidence>
<keyword evidence="1" id="KW-0732">Signal</keyword>
<sequence length="101" mass="10352">MQVKNIALATLLTAVFAGNAFAAQPVSGEGPLFLNEGVATSTLSRDAVRQEAIANPPAAGAYTAVAARAATPSSQFSRAQVRENTREAIAGGFRVKSGEMS</sequence>
<gene>
    <name evidence="2" type="ORF">ABIE13_003526</name>
</gene>
<dbReference type="Proteomes" id="UP001549320">
    <property type="component" value="Unassembled WGS sequence"/>
</dbReference>
<keyword evidence="3" id="KW-1185">Reference proteome</keyword>